<dbReference type="RefSeq" id="WP_135693822.1">
    <property type="nucleotide sequence ID" value="NZ_RQHK01000002.1"/>
</dbReference>
<protein>
    <recommendedName>
        <fullName evidence="8">Cytosine-specific methyltransferase</fullName>
        <ecNumber evidence="8">2.1.1.37</ecNumber>
    </recommendedName>
</protein>
<dbReference type="GO" id="GO:0003886">
    <property type="term" value="F:DNA (cytosine-5-)-methyltransferase activity"/>
    <property type="evidence" value="ECO:0007669"/>
    <property type="project" value="UniProtKB-EC"/>
</dbReference>
<feature type="active site" evidence="6">
    <location>
        <position position="82"/>
    </location>
</feature>
<keyword evidence="4" id="KW-0680">Restriction system</keyword>
<comment type="similarity">
    <text evidence="6 7">Belongs to the class I-like SAM-binding methyltransferase superfamily. C5-methyltransferase family.</text>
</comment>
<comment type="catalytic activity">
    <reaction evidence="5 8">
        <text>a 2'-deoxycytidine in DNA + S-adenosyl-L-methionine = a 5-methyl-2'-deoxycytidine in DNA + S-adenosyl-L-homocysteine + H(+)</text>
        <dbReference type="Rhea" id="RHEA:13681"/>
        <dbReference type="Rhea" id="RHEA-COMP:11369"/>
        <dbReference type="Rhea" id="RHEA-COMP:11370"/>
        <dbReference type="ChEBI" id="CHEBI:15378"/>
        <dbReference type="ChEBI" id="CHEBI:57856"/>
        <dbReference type="ChEBI" id="CHEBI:59789"/>
        <dbReference type="ChEBI" id="CHEBI:85452"/>
        <dbReference type="ChEBI" id="CHEBI:85454"/>
        <dbReference type="EC" id="2.1.1.37"/>
    </reaction>
</comment>
<gene>
    <name evidence="9" type="primary">dcm</name>
    <name evidence="9" type="ORF">EHR01_06435</name>
</gene>
<dbReference type="Pfam" id="PF00145">
    <property type="entry name" value="DNA_methylase"/>
    <property type="match status" value="1"/>
</dbReference>
<evidence type="ECO:0000313" key="9">
    <source>
        <dbReference type="EMBL" id="TGM82413.1"/>
    </source>
</evidence>
<sequence>MRHSIELKFIDLFCGIGGFHSAANIVSSKENISMQCVFSSDIDEYARKAYSANYGQLPHGDIKEVPVDDIPDHDILFAGFPCQPFSIIGKGKGFEDTRGTLFYEIARILDAKKPKAFILENVKQLVSHDKGATLKHIISTLNHLGYSVDFKILNALDFGLPQKRERVFIVGYYRPMLFFWPTKSETMVTLESILETNVDKKHFASESIVNKRKESHTSKFYPSIWHENKSGNISSYPYSCALRAGASYNYLLVNGERRLTSREMLRLQGFADDFKIVVPDAQVRKQAGNAVPVNLVTNVLESLIKVIRNDNLITNNLQTKETLHHDLRMHAR</sequence>
<comment type="caution">
    <text evidence="9">The sequence shown here is derived from an EMBL/GenBank/DDBJ whole genome shotgun (WGS) entry which is preliminary data.</text>
</comment>
<evidence type="ECO:0000256" key="7">
    <source>
        <dbReference type="RuleBase" id="RU000416"/>
    </source>
</evidence>
<name>A0ABY2P4L0_9LEPT</name>
<dbReference type="SUPFAM" id="SSF53335">
    <property type="entry name" value="S-adenosyl-L-methionine-dependent methyltransferases"/>
    <property type="match status" value="1"/>
</dbReference>
<dbReference type="Gene3D" id="3.40.50.150">
    <property type="entry name" value="Vaccinia Virus protein VP39"/>
    <property type="match status" value="1"/>
</dbReference>
<evidence type="ECO:0000313" key="10">
    <source>
        <dbReference type="Proteomes" id="UP000297940"/>
    </source>
</evidence>
<evidence type="ECO:0000256" key="1">
    <source>
        <dbReference type="ARBA" id="ARBA00022603"/>
    </source>
</evidence>
<dbReference type="InterPro" id="IPR031303">
    <property type="entry name" value="C5_meth_CS"/>
</dbReference>
<organism evidence="9 10">
    <name type="scientific">Leptospira mtsangambouensis</name>
    <dbReference type="NCBI Taxonomy" id="2484912"/>
    <lineage>
        <taxon>Bacteria</taxon>
        <taxon>Pseudomonadati</taxon>
        <taxon>Spirochaetota</taxon>
        <taxon>Spirochaetia</taxon>
        <taxon>Leptospirales</taxon>
        <taxon>Leptospiraceae</taxon>
        <taxon>Leptospira</taxon>
    </lineage>
</organism>
<dbReference type="CDD" id="cd00315">
    <property type="entry name" value="Cyt_C5_DNA_methylase"/>
    <property type="match status" value="1"/>
</dbReference>
<dbReference type="InterPro" id="IPR050750">
    <property type="entry name" value="C5-MTase"/>
</dbReference>
<dbReference type="PANTHER" id="PTHR46098:SF1">
    <property type="entry name" value="TRNA (CYTOSINE(38)-C(5))-METHYLTRANSFERASE"/>
    <property type="match status" value="1"/>
</dbReference>
<dbReference type="PROSITE" id="PS51679">
    <property type="entry name" value="SAM_MT_C5"/>
    <property type="match status" value="1"/>
</dbReference>
<evidence type="ECO:0000256" key="8">
    <source>
        <dbReference type="RuleBase" id="RU000417"/>
    </source>
</evidence>
<dbReference type="Gene3D" id="3.90.120.10">
    <property type="entry name" value="DNA Methylase, subunit A, domain 2"/>
    <property type="match status" value="1"/>
</dbReference>
<dbReference type="InterPro" id="IPR018117">
    <property type="entry name" value="C5_DNA_meth_AS"/>
</dbReference>
<dbReference type="InterPro" id="IPR001525">
    <property type="entry name" value="C5_MeTfrase"/>
</dbReference>
<dbReference type="InterPro" id="IPR029063">
    <property type="entry name" value="SAM-dependent_MTases_sf"/>
</dbReference>
<keyword evidence="1 6" id="KW-0489">Methyltransferase</keyword>
<evidence type="ECO:0000256" key="2">
    <source>
        <dbReference type="ARBA" id="ARBA00022679"/>
    </source>
</evidence>
<dbReference type="GO" id="GO:0032259">
    <property type="term" value="P:methylation"/>
    <property type="evidence" value="ECO:0007669"/>
    <property type="project" value="UniProtKB-KW"/>
</dbReference>
<evidence type="ECO:0000256" key="6">
    <source>
        <dbReference type="PROSITE-ProRule" id="PRU01016"/>
    </source>
</evidence>
<evidence type="ECO:0000256" key="4">
    <source>
        <dbReference type="ARBA" id="ARBA00022747"/>
    </source>
</evidence>
<evidence type="ECO:0000256" key="3">
    <source>
        <dbReference type="ARBA" id="ARBA00022691"/>
    </source>
</evidence>
<dbReference type="EC" id="2.1.1.37" evidence="8"/>
<dbReference type="EMBL" id="RQHK01000002">
    <property type="protein sequence ID" value="TGM82413.1"/>
    <property type="molecule type" value="Genomic_DNA"/>
</dbReference>
<dbReference type="PANTHER" id="PTHR46098">
    <property type="entry name" value="TRNA (CYTOSINE(38)-C(5))-METHYLTRANSFERASE"/>
    <property type="match status" value="1"/>
</dbReference>
<reference evidence="10" key="1">
    <citation type="journal article" date="2019" name="PLoS Negl. Trop. Dis.">
        <title>Revisiting the worldwide diversity of Leptospira species in the environment.</title>
        <authorList>
            <person name="Vincent A.T."/>
            <person name="Schiettekatte O."/>
            <person name="Bourhy P."/>
            <person name="Veyrier F.J."/>
            <person name="Picardeau M."/>
        </authorList>
    </citation>
    <scope>NUCLEOTIDE SEQUENCE [LARGE SCALE GENOMIC DNA]</scope>
    <source>
        <strain evidence="10">201601298</strain>
    </source>
</reference>
<evidence type="ECO:0000256" key="5">
    <source>
        <dbReference type="ARBA" id="ARBA00047422"/>
    </source>
</evidence>
<keyword evidence="2 6" id="KW-0808">Transferase</keyword>
<keyword evidence="10" id="KW-1185">Reference proteome</keyword>
<keyword evidence="3 6" id="KW-0949">S-adenosyl-L-methionine</keyword>
<accession>A0ABY2P4L0</accession>
<dbReference type="Proteomes" id="UP000297940">
    <property type="component" value="Unassembled WGS sequence"/>
</dbReference>
<dbReference type="PROSITE" id="PS00094">
    <property type="entry name" value="C5_MTASE_1"/>
    <property type="match status" value="1"/>
</dbReference>
<dbReference type="PRINTS" id="PR00105">
    <property type="entry name" value="C5METTRFRASE"/>
</dbReference>
<proteinExistence type="inferred from homology"/>
<dbReference type="PROSITE" id="PS00095">
    <property type="entry name" value="C5_MTASE_2"/>
    <property type="match status" value="1"/>
</dbReference>
<dbReference type="NCBIfam" id="TIGR00675">
    <property type="entry name" value="dcm"/>
    <property type="match status" value="1"/>
</dbReference>